<gene>
    <name evidence="6" type="ORF">BTBSAS_50086</name>
    <name evidence="5" type="ORF">CNY62_05225</name>
</gene>
<sequence length="439" mass="51607">MFVVPDFLYNFIKVFTLIMSIVVFIHLGFYSILGLFGLKKVKRNYDIKAADKSFLIIVPAHNEENVIDNCLESIGQLNYDKNLYKVVTLADNCNDKTASIVRKRDGVNLFENRSKRGEPRGKPHVIGKYLRENKTYWQNFDYIVFLDADNLISENYLLEINSQFLAHTDLTVIQGYLDSKNINESFMSRGYAAAYFITNRAIQYAKHRLGWNTSIGGTGFAIDTNYIKENGWTPRSYTEDFEIQVELSIQGKKSTWNHFAKVYDEKPNDIKTSHVQRTRWSQGHWYIAISKTGQQLGSLFKSKSLIELISKCETLVYSYSMLRSVWLLGLVFLIVIDRRFIESFPYFFSLFWLWLFFEFINYILLPTVYIIQEGESYFEDLSVSQRIKEYLLLWIGYFYSTLLYYFAQIQGFFTWFLPQNHWKKTEHSSAISTDSLNRK</sequence>
<dbReference type="PANTHER" id="PTHR43630">
    <property type="entry name" value="POLY-BETA-1,6-N-ACETYL-D-GLUCOSAMINE SYNTHASE"/>
    <property type="match status" value="1"/>
</dbReference>
<dbReference type="SUPFAM" id="SSF53448">
    <property type="entry name" value="Nucleotide-diphospho-sugar transferases"/>
    <property type="match status" value="1"/>
</dbReference>
<dbReference type="EMBL" id="OUNC01000045">
    <property type="protein sequence ID" value="SPP29438.1"/>
    <property type="molecule type" value="Genomic_DNA"/>
</dbReference>
<reference evidence="6" key="3">
    <citation type="submission" date="2018-04" db="EMBL/GenBank/DDBJ databases">
        <authorList>
            <person name="Go L.Y."/>
            <person name="Mitchell J.A."/>
        </authorList>
    </citation>
    <scope>NUCLEOTIDE SEQUENCE</scope>
    <source>
        <strain evidence="6">BSAS1 3</strain>
    </source>
</reference>
<dbReference type="EMBL" id="CP023483">
    <property type="protein sequence ID" value="ATF25844.1"/>
    <property type="molecule type" value="Genomic_DNA"/>
</dbReference>
<dbReference type="RefSeq" id="WP_069118621.1">
    <property type="nucleotide sequence ID" value="NZ_CBCPKC010000007.1"/>
</dbReference>
<dbReference type="KEGG" id="bths:CNY62_05225"/>
<reference evidence="8" key="2">
    <citation type="submission" date="2018-04" db="EMBL/GenBank/DDBJ databases">
        <authorList>
            <person name="Illikoud N."/>
        </authorList>
    </citation>
    <scope>NUCLEOTIDE SEQUENCE [LARGE SCALE GENOMIC DNA]</scope>
</reference>
<dbReference type="Pfam" id="PF13641">
    <property type="entry name" value="Glyco_tranf_2_3"/>
    <property type="match status" value="1"/>
</dbReference>
<keyword evidence="4" id="KW-0472">Membrane</keyword>
<keyword evidence="4" id="KW-1133">Transmembrane helix</keyword>
<evidence type="ECO:0000256" key="4">
    <source>
        <dbReference type="SAM" id="Phobius"/>
    </source>
</evidence>
<dbReference type="InterPro" id="IPR029044">
    <property type="entry name" value="Nucleotide-diphossugar_trans"/>
</dbReference>
<comment type="similarity">
    <text evidence="1">Belongs to the glycosyltransferase 2 family.</text>
</comment>
<evidence type="ECO:0000313" key="7">
    <source>
        <dbReference type="Proteomes" id="UP000243591"/>
    </source>
</evidence>
<evidence type="ECO:0000313" key="5">
    <source>
        <dbReference type="EMBL" id="ATF25844.1"/>
    </source>
</evidence>
<dbReference type="GO" id="GO:0016757">
    <property type="term" value="F:glycosyltransferase activity"/>
    <property type="evidence" value="ECO:0007669"/>
    <property type="project" value="UniProtKB-KW"/>
</dbReference>
<dbReference type="OrthoDB" id="9766299at2"/>
<dbReference type="AlphaFoldDB" id="A0A1D2LPB2"/>
<dbReference type="STRING" id="2756.BFR44_06635"/>
<evidence type="ECO:0000256" key="2">
    <source>
        <dbReference type="ARBA" id="ARBA00022676"/>
    </source>
</evidence>
<evidence type="ECO:0000313" key="8">
    <source>
        <dbReference type="Proteomes" id="UP000270190"/>
    </source>
</evidence>
<proteinExistence type="inferred from homology"/>
<dbReference type="Proteomes" id="UP000270190">
    <property type="component" value="Unassembled WGS sequence"/>
</dbReference>
<dbReference type="CDD" id="cd06438">
    <property type="entry name" value="EpsO_like"/>
    <property type="match status" value="1"/>
</dbReference>
<evidence type="ECO:0000313" key="6">
    <source>
        <dbReference type="EMBL" id="SPP29438.1"/>
    </source>
</evidence>
<dbReference type="Proteomes" id="UP000243591">
    <property type="component" value="Chromosome"/>
</dbReference>
<accession>A0A1D2LPB2</accession>
<keyword evidence="2 6" id="KW-0328">Glycosyltransferase</keyword>
<keyword evidence="4" id="KW-0812">Transmembrane</keyword>
<feature type="transmembrane region" description="Helical" evidence="4">
    <location>
        <begin position="348"/>
        <end position="371"/>
    </location>
</feature>
<feature type="transmembrane region" description="Helical" evidence="4">
    <location>
        <begin position="12"/>
        <end position="38"/>
    </location>
</feature>
<reference evidence="5 7" key="1">
    <citation type="submission" date="2017-09" db="EMBL/GenBank/DDBJ databases">
        <title>Complete Genome Sequences of Two Strains of the Meat Spoilage Bacterium Brochothrix thermosphacta Isolated from Ground Chicken.</title>
        <authorList>
            <person name="Paoli G.C."/>
            <person name="Wijey C."/>
            <person name="Chen C.-Y."/>
            <person name="Nguyen L."/>
            <person name="Yan X."/>
            <person name="Irwin P.L."/>
        </authorList>
    </citation>
    <scope>NUCLEOTIDE SEQUENCE [LARGE SCALE GENOMIC DNA]</scope>
    <source>
        <strain evidence="5 7">BI</strain>
    </source>
</reference>
<keyword evidence="3 6" id="KW-0808">Transferase</keyword>
<name>A0A1D2LPB2_BROTH</name>
<protein>
    <submittedName>
        <fullName evidence="6">Putative glycosyltransferase</fullName>
        <ecNumber evidence="6">2.4.1.-</ecNumber>
    </submittedName>
</protein>
<dbReference type="Gene3D" id="3.90.550.10">
    <property type="entry name" value="Spore Coat Polysaccharide Biosynthesis Protein SpsA, Chain A"/>
    <property type="match status" value="1"/>
</dbReference>
<dbReference type="PANTHER" id="PTHR43630:SF1">
    <property type="entry name" value="POLY-BETA-1,6-N-ACETYL-D-GLUCOSAMINE SYNTHASE"/>
    <property type="match status" value="1"/>
</dbReference>
<feature type="transmembrane region" description="Helical" evidence="4">
    <location>
        <begin position="391"/>
        <end position="417"/>
    </location>
</feature>
<evidence type="ECO:0000256" key="3">
    <source>
        <dbReference type="ARBA" id="ARBA00022679"/>
    </source>
</evidence>
<dbReference type="EC" id="2.4.1.-" evidence="6"/>
<keyword evidence="7" id="KW-1185">Reference proteome</keyword>
<organism evidence="5 7">
    <name type="scientific">Brochothrix thermosphacta</name>
    <name type="common">Microbacterium thermosphactum</name>
    <dbReference type="NCBI Taxonomy" id="2756"/>
    <lineage>
        <taxon>Bacteria</taxon>
        <taxon>Bacillati</taxon>
        <taxon>Bacillota</taxon>
        <taxon>Bacilli</taxon>
        <taxon>Bacillales</taxon>
        <taxon>Listeriaceae</taxon>
        <taxon>Brochothrix</taxon>
    </lineage>
</organism>
<feature type="transmembrane region" description="Helical" evidence="4">
    <location>
        <begin position="316"/>
        <end position="336"/>
    </location>
</feature>
<evidence type="ECO:0000256" key="1">
    <source>
        <dbReference type="ARBA" id="ARBA00006739"/>
    </source>
</evidence>